<feature type="signal peptide" evidence="8">
    <location>
        <begin position="1"/>
        <end position="21"/>
    </location>
</feature>
<evidence type="ECO:0000313" key="11">
    <source>
        <dbReference type="EMBL" id="MFC5451259.1"/>
    </source>
</evidence>
<evidence type="ECO:0000256" key="2">
    <source>
        <dbReference type="ARBA" id="ARBA00007886"/>
    </source>
</evidence>
<gene>
    <name evidence="11" type="ORF">ACFPOG_23775</name>
</gene>
<evidence type="ECO:0000259" key="9">
    <source>
        <dbReference type="Pfam" id="PF05504"/>
    </source>
</evidence>
<reference evidence="12" key="1">
    <citation type="journal article" date="2019" name="Int. J. Syst. Evol. Microbiol.">
        <title>The Global Catalogue of Microorganisms (GCM) 10K type strain sequencing project: providing services to taxonomists for standard genome sequencing and annotation.</title>
        <authorList>
            <consortium name="The Broad Institute Genomics Platform"/>
            <consortium name="The Broad Institute Genome Sequencing Center for Infectious Disease"/>
            <person name="Wu L."/>
            <person name="Ma J."/>
        </authorList>
    </citation>
    <scope>NUCLEOTIDE SEQUENCE [LARGE SCALE GENOMIC DNA]</scope>
    <source>
        <strain evidence="12">KACC 11904</strain>
    </source>
</reference>
<keyword evidence="12" id="KW-1185">Reference proteome</keyword>
<dbReference type="PROSITE" id="PS51257">
    <property type="entry name" value="PROKAR_LIPOPROTEIN"/>
    <property type="match status" value="1"/>
</dbReference>
<name>A0ABW0KCW7_9BACL</name>
<feature type="chain" id="PRO_5046006765" evidence="8">
    <location>
        <begin position="22"/>
        <end position="382"/>
    </location>
</feature>
<evidence type="ECO:0000256" key="8">
    <source>
        <dbReference type="SAM" id="SignalP"/>
    </source>
</evidence>
<proteinExistence type="inferred from homology"/>
<sequence>MRSVKKLLMGCMILLSLVSCSPDVREISDIALVMITGIDFDAKTKTYTFTAYCILPTTTSTDKKTGNSNEWVASASGNSIMEATRNLRSRAGKMLIWQHDKFFIIGEQAAKYAMPQLVDFLTRNRDIRGSSYLIVSEGRVANKLTIKGETNDLLANELLGKVLNERLWGKSLSMQLKDVTDYLADPYRGFITSRLTAAQPADKRQEVLYLNGGSVFHKGHFIGWMNGEKVIVVHLLTYGRGGLSKLEFPQTFHLDHTQITMLLRNPKRTIHYHEEKGKQKMTVDLNLQGVLMDSDKPLSFHSKDSIAKLEQTISSQLQETVNRNLYSIQKELKVDVFGYSDFISKHDPKSWSTLKSQWGTIFPEMPIQVTVHIQVTSIGMKQ</sequence>
<evidence type="ECO:0000259" key="10">
    <source>
        <dbReference type="Pfam" id="PF25198"/>
    </source>
</evidence>
<dbReference type="InterPro" id="IPR008844">
    <property type="entry name" value="Spore_GerAC-like"/>
</dbReference>
<evidence type="ECO:0000256" key="6">
    <source>
        <dbReference type="ARBA" id="ARBA00023139"/>
    </source>
</evidence>
<dbReference type="InterPro" id="IPR038501">
    <property type="entry name" value="Spore_GerAC_C_sf"/>
</dbReference>
<keyword evidence="5" id="KW-0472">Membrane</keyword>
<dbReference type="InterPro" id="IPR057336">
    <property type="entry name" value="GerAC_N"/>
</dbReference>
<dbReference type="InterPro" id="IPR046953">
    <property type="entry name" value="Spore_GerAC-like_C"/>
</dbReference>
<organism evidence="11 12">
    <name type="scientific">Paenibacillus aestuarii</name>
    <dbReference type="NCBI Taxonomy" id="516965"/>
    <lineage>
        <taxon>Bacteria</taxon>
        <taxon>Bacillati</taxon>
        <taxon>Bacillota</taxon>
        <taxon>Bacilli</taxon>
        <taxon>Bacillales</taxon>
        <taxon>Paenibacillaceae</taxon>
        <taxon>Paenibacillus</taxon>
    </lineage>
</organism>
<dbReference type="PANTHER" id="PTHR35789:SF1">
    <property type="entry name" value="SPORE GERMINATION PROTEIN B3"/>
    <property type="match status" value="1"/>
</dbReference>
<dbReference type="NCBIfam" id="TIGR02887">
    <property type="entry name" value="spore_ger_x_C"/>
    <property type="match status" value="1"/>
</dbReference>
<evidence type="ECO:0000256" key="7">
    <source>
        <dbReference type="ARBA" id="ARBA00023288"/>
    </source>
</evidence>
<dbReference type="EMBL" id="JBHSMJ010000031">
    <property type="protein sequence ID" value="MFC5451259.1"/>
    <property type="molecule type" value="Genomic_DNA"/>
</dbReference>
<dbReference type="PANTHER" id="PTHR35789">
    <property type="entry name" value="SPORE GERMINATION PROTEIN B3"/>
    <property type="match status" value="1"/>
</dbReference>
<comment type="subcellular location">
    <subcellularLocation>
        <location evidence="1">Membrane</location>
        <topology evidence="1">Lipid-anchor</topology>
    </subcellularLocation>
</comment>
<evidence type="ECO:0000256" key="3">
    <source>
        <dbReference type="ARBA" id="ARBA00022544"/>
    </source>
</evidence>
<comment type="similarity">
    <text evidence="2">Belongs to the GerABKC lipoprotein family.</text>
</comment>
<feature type="domain" description="Spore germination GerAC-like C-terminal" evidence="9">
    <location>
        <begin position="211"/>
        <end position="379"/>
    </location>
</feature>
<dbReference type="Pfam" id="PF05504">
    <property type="entry name" value="Spore_GerAC"/>
    <property type="match status" value="1"/>
</dbReference>
<dbReference type="Pfam" id="PF25198">
    <property type="entry name" value="Spore_GerAC_N"/>
    <property type="match status" value="1"/>
</dbReference>
<keyword evidence="6" id="KW-0564">Palmitate</keyword>
<evidence type="ECO:0000256" key="1">
    <source>
        <dbReference type="ARBA" id="ARBA00004635"/>
    </source>
</evidence>
<evidence type="ECO:0000256" key="4">
    <source>
        <dbReference type="ARBA" id="ARBA00022729"/>
    </source>
</evidence>
<comment type="caution">
    <text evidence="11">The sequence shown here is derived from an EMBL/GenBank/DDBJ whole genome shotgun (WGS) entry which is preliminary data.</text>
</comment>
<keyword evidence="4 8" id="KW-0732">Signal</keyword>
<protein>
    <submittedName>
        <fullName evidence="11">Ger(X)C family spore germination protein</fullName>
    </submittedName>
</protein>
<evidence type="ECO:0000313" key="12">
    <source>
        <dbReference type="Proteomes" id="UP001596044"/>
    </source>
</evidence>
<keyword evidence="7" id="KW-0449">Lipoprotein</keyword>
<dbReference type="RefSeq" id="WP_270878043.1">
    <property type="nucleotide sequence ID" value="NZ_JAQFVF010000015.1"/>
</dbReference>
<dbReference type="Gene3D" id="3.30.300.210">
    <property type="entry name" value="Nutrient germinant receptor protein C, domain 3"/>
    <property type="match status" value="1"/>
</dbReference>
<accession>A0ABW0KCW7</accession>
<keyword evidence="3" id="KW-0309">Germination</keyword>
<dbReference type="Proteomes" id="UP001596044">
    <property type="component" value="Unassembled WGS sequence"/>
</dbReference>
<evidence type="ECO:0000256" key="5">
    <source>
        <dbReference type="ARBA" id="ARBA00023136"/>
    </source>
</evidence>
<feature type="domain" description="Spore germination protein N-terminal" evidence="10">
    <location>
        <begin position="23"/>
        <end position="192"/>
    </location>
</feature>